<dbReference type="InterPro" id="IPR029058">
    <property type="entry name" value="AB_hydrolase_fold"/>
</dbReference>
<evidence type="ECO:0000313" key="3">
    <source>
        <dbReference type="Proteomes" id="UP000254508"/>
    </source>
</evidence>
<dbReference type="NCBIfam" id="TIGR03100">
    <property type="entry name" value="hydr1_PEP"/>
    <property type="match status" value="1"/>
</dbReference>
<sequence>MARLHLTFECQGARCGATLDNAPGTTGLLVVSGGNEIRAGAFNGQAHLAAQIATAGFPVFRFDRRGIGDSEGENRGFRKSRSDIAAALLAFRAIAPQVQRVVGFGNCDASSALMLAGGAGCDALILSNPWTIEDGEDDSPPPSAIRSRYLEKLKNPRELIRLISGQVDLKKLARGLLKAGRTQGTPSSLAEEMRQGLESFDGRSAILLAEADRTAQVFAERWDADDARMARCPGADHAYSSAEAQLWLRQQILATLRSQRVK</sequence>
<evidence type="ECO:0000259" key="1">
    <source>
        <dbReference type="Pfam" id="PF12697"/>
    </source>
</evidence>
<reference evidence="3" key="1">
    <citation type="submission" date="2018-07" db="EMBL/GenBank/DDBJ databases">
        <title>Genome sequence of Erythrobacter strain YH-07, an antagonistic bacterium isolated from Yellow Sea.</title>
        <authorList>
            <person name="Tang T."/>
            <person name="Liu Q."/>
            <person name="Sun X."/>
        </authorList>
    </citation>
    <scope>NUCLEOTIDE SEQUENCE [LARGE SCALE GENOMIC DNA]</scope>
    <source>
        <strain evidence="3">YH-07</strain>
    </source>
</reference>
<name>A0A345YFJ7_9SPHN</name>
<evidence type="ECO:0000313" key="2">
    <source>
        <dbReference type="EMBL" id="AXK42699.1"/>
    </source>
</evidence>
<keyword evidence="3" id="KW-1185">Reference proteome</keyword>
<dbReference type="SUPFAM" id="SSF53474">
    <property type="entry name" value="alpha/beta-Hydrolases"/>
    <property type="match status" value="1"/>
</dbReference>
<dbReference type="Pfam" id="PF12697">
    <property type="entry name" value="Abhydrolase_6"/>
    <property type="match status" value="1"/>
</dbReference>
<organism evidence="2 3">
    <name type="scientific">Erythrobacter aureus</name>
    <dbReference type="NCBI Taxonomy" id="2182384"/>
    <lineage>
        <taxon>Bacteria</taxon>
        <taxon>Pseudomonadati</taxon>
        <taxon>Pseudomonadota</taxon>
        <taxon>Alphaproteobacteria</taxon>
        <taxon>Sphingomonadales</taxon>
        <taxon>Erythrobacteraceae</taxon>
        <taxon>Erythrobacter/Porphyrobacter group</taxon>
        <taxon>Erythrobacter</taxon>
    </lineage>
</organism>
<protein>
    <submittedName>
        <fullName evidence="2">Hydrolase 1, exosortase A system-associated</fullName>
    </submittedName>
</protein>
<gene>
    <name evidence="2" type="ORF">DVR09_10485</name>
</gene>
<dbReference type="AlphaFoldDB" id="A0A345YFJ7"/>
<feature type="domain" description="AB hydrolase-1" evidence="1">
    <location>
        <begin position="39"/>
        <end position="239"/>
    </location>
</feature>
<dbReference type="KEGG" id="err:DVR09_10485"/>
<dbReference type="GO" id="GO:0016787">
    <property type="term" value="F:hydrolase activity"/>
    <property type="evidence" value="ECO:0007669"/>
    <property type="project" value="UniProtKB-KW"/>
</dbReference>
<dbReference type="InterPro" id="IPR017531">
    <property type="entry name" value="Hydrolase-1_PEP"/>
</dbReference>
<dbReference type="OrthoDB" id="249225at2"/>
<dbReference type="RefSeq" id="WP_115416880.1">
    <property type="nucleotide sequence ID" value="NZ_CP031357.1"/>
</dbReference>
<proteinExistence type="predicted"/>
<dbReference type="InterPro" id="IPR000073">
    <property type="entry name" value="AB_hydrolase_1"/>
</dbReference>
<dbReference type="Gene3D" id="3.40.50.1820">
    <property type="entry name" value="alpha/beta hydrolase"/>
    <property type="match status" value="1"/>
</dbReference>
<dbReference type="EMBL" id="CP031357">
    <property type="protein sequence ID" value="AXK42699.1"/>
    <property type="molecule type" value="Genomic_DNA"/>
</dbReference>
<accession>A0A345YFJ7</accession>
<dbReference type="Proteomes" id="UP000254508">
    <property type="component" value="Chromosome"/>
</dbReference>
<keyword evidence="2" id="KW-0378">Hydrolase</keyword>